<proteinExistence type="predicted"/>
<dbReference type="Proteomes" id="UP001287356">
    <property type="component" value="Unassembled WGS sequence"/>
</dbReference>
<dbReference type="SUPFAM" id="SSF56281">
    <property type="entry name" value="Metallo-hydrolase/oxidoreductase"/>
    <property type="match status" value="1"/>
</dbReference>
<sequence length="306" mass="33368">MSKTLRHIQLDPARRVHLLKEQKTGQDAPLSLPVGRTHGRGTPAADGSQPGDGSIFFIGNETTVIECAGLRILTDPNFLHAGDHVHLGPGVTATRLRDPAVDLAELPPFDCILLSHCHEDHFDKLVEASLDRCVPIVRTPHARECPTAKKPDGNKLPCCTSIAGSAAAVKVTAIPGKHVPPGPLALANDVLHALGTAGAGSADSDLAAIGYRIYIWGDTLFVDELQQIPQFLHHQRVDLMLGVRLMHFVNPEVTIPVHFDDYDIMVSPLVDFVRAVEEARVHDRVIYLDRGDKYRFHVRGEGLYGS</sequence>
<dbReference type="InterPro" id="IPR036866">
    <property type="entry name" value="RibonucZ/Hydroxyglut_hydro"/>
</dbReference>
<feature type="region of interest" description="Disordered" evidence="1">
    <location>
        <begin position="21"/>
        <end position="52"/>
    </location>
</feature>
<comment type="caution">
    <text evidence="2">The sequence shown here is derived from an EMBL/GenBank/DDBJ whole genome shotgun (WGS) entry which is preliminary data.</text>
</comment>
<dbReference type="AlphaFoldDB" id="A0AAE0NJ83"/>
<dbReference type="EMBL" id="JAULSN010000001">
    <property type="protein sequence ID" value="KAK3382548.1"/>
    <property type="molecule type" value="Genomic_DNA"/>
</dbReference>
<name>A0AAE0NJ83_9PEZI</name>
<evidence type="ECO:0008006" key="4">
    <source>
        <dbReference type="Google" id="ProtNLM"/>
    </source>
</evidence>
<dbReference type="Gene3D" id="3.60.15.10">
    <property type="entry name" value="Ribonuclease Z/Hydroxyacylglutathione hydrolase-like"/>
    <property type="match status" value="1"/>
</dbReference>
<dbReference type="PANTHER" id="PTHR43546">
    <property type="entry name" value="UPF0173 METAL-DEPENDENT HYDROLASE MJ1163-RELATED"/>
    <property type="match status" value="1"/>
</dbReference>
<organism evidence="2 3">
    <name type="scientific">Lasiosphaeria ovina</name>
    <dbReference type="NCBI Taxonomy" id="92902"/>
    <lineage>
        <taxon>Eukaryota</taxon>
        <taxon>Fungi</taxon>
        <taxon>Dikarya</taxon>
        <taxon>Ascomycota</taxon>
        <taxon>Pezizomycotina</taxon>
        <taxon>Sordariomycetes</taxon>
        <taxon>Sordariomycetidae</taxon>
        <taxon>Sordariales</taxon>
        <taxon>Lasiosphaeriaceae</taxon>
        <taxon>Lasiosphaeria</taxon>
    </lineage>
</organism>
<evidence type="ECO:0000256" key="1">
    <source>
        <dbReference type="SAM" id="MobiDB-lite"/>
    </source>
</evidence>
<gene>
    <name evidence="2" type="ORF">B0T24DRAFT_653592</name>
</gene>
<accession>A0AAE0NJ83</accession>
<protein>
    <recommendedName>
        <fullName evidence="4">Metallo-beta-lactamase domain-containing protein</fullName>
    </recommendedName>
</protein>
<dbReference type="InterPro" id="IPR050114">
    <property type="entry name" value="UPF0173_UPF0282_UlaG_hydrolase"/>
</dbReference>
<evidence type="ECO:0000313" key="3">
    <source>
        <dbReference type="Proteomes" id="UP001287356"/>
    </source>
</evidence>
<reference evidence="2" key="1">
    <citation type="journal article" date="2023" name="Mol. Phylogenet. Evol.">
        <title>Genome-scale phylogeny and comparative genomics of the fungal order Sordariales.</title>
        <authorList>
            <person name="Hensen N."/>
            <person name="Bonometti L."/>
            <person name="Westerberg I."/>
            <person name="Brannstrom I.O."/>
            <person name="Guillou S."/>
            <person name="Cros-Aarteil S."/>
            <person name="Calhoun S."/>
            <person name="Haridas S."/>
            <person name="Kuo A."/>
            <person name="Mondo S."/>
            <person name="Pangilinan J."/>
            <person name="Riley R."/>
            <person name="LaButti K."/>
            <person name="Andreopoulos B."/>
            <person name="Lipzen A."/>
            <person name="Chen C."/>
            <person name="Yan M."/>
            <person name="Daum C."/>
            <person name="Ng V."/>
            <person name="Clum A."/>
            <person name="Steindorff A."/>
            <person name="Ohm R.A."/>
            <person name="Martin F."/>
            <person name="Silar P."/>
            <person name="Natvig D.O."/>
            <person name="Lalanne C."/>
            <person name="Gautier V."/>
            <person name="Ament-Velasquez S.L."/>
            <person name="Kruys A."/>
            <person name="Hutchinson M.I."/>
            <person name="Powell A.J."/>
            <person name="Barry K."/>
            <person name="Miller A.N."/>
            <person name="Grigoriev I.V."/>
            <person name="Debuchy R."/>
            <person name="Gladieux P."/>
            <person name="Hiltunen Thoren M."/>
            <person name="Johannesson H."/>
        </authorList>
    </citation>
    <scope>NUCLEOTIDE SEQUENCE</scope>
    <source>
        <strain evidence="2">CBS 958.72</strain>
    </source>
</reference>
<dbReference type="PANTHER" id="PTHR43546:SF7">
    <property type="entry name" value="METALLO-BETA-LACTAMASE DOMAIN-CONTAINING PROTEIN"/>
    <property type="match status" value="1"/>
</dbReference>
<evidence type="ECO:0000313" key="2">
    <source>
        <dbReference type="EMBL" id="KAK3382548.1"/>
    </source>
</evidence>
<reference evidence="2" key="2">
    <citation type="submission" date="2023-06" db="EMBL/GenBank/DDBJ databases">
        <authorList>
            <consortium name="Lawrence Berkeley National Laboratory"/>
            <person name="Haridas S."/>
            <person name="Hensen N."/>
            <person name="Bonometti L."/>
            <person name="Westerberg I."/>
            <person name="Brannstrom I.O."/>
            <person name="Guillou S."/>
            <person name="Cros-Aarteil S."/>
            <person name="Calhoun S."/>
            <person name="Kuo A."/>
            <person name="Mondo S."/>
            <person name="Pangilinan J."/>
            <person name="Riley R."/>
            <person name="Labutti K."/>
            <person name="Andreopoulos B."/>
            <person name="Lipzen A."/>
            <person name="Chen C."/>
            <person name="Yanf M."/>
            <person name="Daum C."/>
            <person name="Ng V."/>
            <person name="Clum A."/>
            <person name="Steindorff A."/>
            <person name="Ohm R."/>
            <person name="Martin F."/>
            <person name="Silar P."/>
            <person name="Natvig D."/>
            <person name="Lalanne C."/>
            <person name="Gautier V."/>
            <person name="Ament-Velasquez S.L."/>
            <person name="Kruys A."/>
            <person name="Hutchinson M.I."/>
            <person name="Powell A.J."/>
            <person name="Barry K."/>
            <person name="Miller A.N."/>
            <person name="Grigoriev I.V."/>
            <person name="Debuchy R."/>
            <person name="Gladieux P."/>
            <person name="Thoren M.H."/>
            <person name="Johannesson H."/>
        </authorList>
    </citation>
    <scope>NUCLEOTIDE SEQUENCE</scope>
    <source>
        <strain evidence="2">CBS 958.72</strain>
    </source>
</reference>
<keyword evidence="3" id="KW-1185">Reference proteome</keyword>